<dbReference type="InterPro" id="IPR033734">
    <property type="entry name" value="Jacalin-like_lectin_dom_plant"/>
</dbReference>
<evidence type="ECO:0000259" key="2">
    <source>
        <dbReference type="PROSITE" id="PS51752"/>
    </source>
</evidence>
<feature type="domain" description="Jacalin-type lectin" evidence="2">
    <location>
        <begin position="157"/>
        <end position="302"/>
    </location>
</feature>
<dbReference type="GO" id="GO:0030246">
    <property type="term" value="F:carbohydrate binding"/>
    <property type="evidence" value="ECO:0007669"/>
    <property type="project" value="UniProtKB-KW"/>
</dbReference>
<dbReference type="AlphaFoldDB" id="A0AAV8CTK7"/>
<keyword evidence="4" id="KW-1185">Reference proteome</keyword>
<dbReference type="Gene3D" id="2.100.10.30">
    <property type="entry name" value="Jacalin-like lectin domain"/>
    <property type="match status" value="2"/>
</dbReference>
<accession>A0AAV8CTK7</accession>
<dbReference type="EMBL" id="JAMFTS010000004">
    <property type="protein sequence ID" value="KAJ4759004.1"/>
    <property type="molecule type" value="Genomic_DNA"/>
</dbReference>
<keyword evidence="1" id="KW-0430">Lectin</keyword>
<dbReference type="Pfam" id="PF01419">
    <property type="entry name" value="Jacalin"/>
    <property type="match status" value="2"/>
</dbReference>
<evidence type="ECO:0000256" key="1">
    <source>
        <dbReference type="ARBA" id="ARBA00022734"/>
    </source>
</evidence>
<dbReference type="CDD" id="cd09612">
    <property type="entry name" value="Jacalin"/>
    <property type="match status" value="2"/>
</dbReference>
<dbReference type="PANTHER" id="PTHR46506">
    <property type="entry name" value="OS05G0143600 PROTEIN"/>
    <property type="match status" value="1"/>
</dbReference>
<reference evidence="3" key="1">
    <citation type="submission" date="2022-08" db="EMBL/GenBank/DDBJ databases">
        <authorList>
            <person name="Marques A."/>
        </authorList>
    </citation>
    <scope>NUCLEOTIDE SEQUENCE</scope>
    <source>
        <strain evidence="3">RhyPub2mFocal</strain>
        <tissue evidence="3">Leaves</tissue>
    </source>
</reference>
<dbReference type="InterPro" id="IPR036404">
    <property type="entry name" value="Jacalin-like_lectin_dom_sf"/>
</dbReference>
<name>A0AAV8CTK7_9POAL</name>
<comment type="caution">
    <text evidence="3">The sequence shown here is derived from an EMBL/GenBank/DDBJ whole genome shotgun (WGS) entry which is preliminary data.</text>
</comment>
<dbReference type="InterPro" id="IPR001229">
    <property type="entry name" value="Jacalin-like_lectin_dom"/>
</dbReference>
<dbReference type="PROSITE" id="PS51752">
    <property type="entry name" value="JACALIN_LECTIN"/>
    <property type="match status" value="2"/>
</dbReference>
<proteinExistence type="predicted"/>
<evidence type="ECO:0000313" key="3">
    <source>
        <dbReference type="EMBL" id="KAJ4759004.1"/>
    </source>
</evidence>
<feature type="domain" description="Jacalin-type lectin" evidence="2">
    <location>
        <begin position="5"/>
        <end position="150"/>
    </location>
</feature>
<gene>
    <name evidence="3" type="ORF">LUZ62_069379</name>
</gene>
<sequence length="303" mass="33004">MAPTIMKLGPSGGTVGTKKKMNCDGISRIVKISIRSGAGICCLNVHYMRNGREESTGPWGGNGGSPHEFPLQPNEQITSVTGHYGPWKDGNGKEWIIVRSLKVKTNLRTWGPYGQEVGNSFQYPAMGGQIIGFYAISGRYLEALGVYVKASTGADRVKKFGAIGGTVGMVKDMNYNGVNHIVKINIRSGAGICCLTVNYLRNGREESTGPWGGNGGSPNEFTLQPNEQIKAVSGHYGPWKDNHSREWIIVRSLKFKTNMRTWGPFGQEVGVPFKFSMKNGQIIGFHAISGRYVEAIGVYVKVP</sequence>
<dbReference type="Proteomes" id="UP001140206">
    <property type="component" value="Chromosome 4"/>
</dbReference>
<dbReference type="SUPFAM" id="SSF51101">
    <property type="entry name" value="Mannose-binding lectins"/>
    <property type="match status" value="2"/>
</dbReference>
<protein>
    <submittedName>
        <fullName evidence="3">Jacalin lectin family protein</fullName>
    </submittedName>
</protein>
<evidence type="ECO:0000313" key="4">
    <source>
        <dbReference type="Proteomes" id="UP001140206"/>
    </source>
</evidence>
<organism evidence="3 4">
    <name type="scientific">Rhynchospora pubera</name>
    <dbReference type="NCBI Taxonomy" id="906938"/>
    <lineage>
        <taxon>Eukaryota</taxon>
        <taxon>Viridiplantae</taxon>
        <taxon>Streptophyta</taxon>
        <taxon>Embryophyta</taxon>
        <taxon>Tracheophyta</taxon>
        <taxon>Spermatophyta</taxon>
        <taxon>Magnoliopsida</taxon>
        <taxon>Liliopsida</taxon>
        <taxon>Poales</taxon>
        <taxon>Cyperaceae</taxon>
        <taxon>Cyperoideae</taxon>
        <taxon>Rhynchosporeae</taxon>
        <taxon>Rhynchospora</taxon>
    </lineage>
</organism>
<dbReference type="SMART" id="SM00915">
    <property type="entry name" value="Jacalin"/>
    <property type="match status" value="2"/>
</dbReference>